<feature type="non-terminal residue" evidence="1">
    <location>
        <position position="1"/>
    </location>
</feature>
<evidence type="ECO:0000313" key="2">
    <source>
        <dbReference type="Proteomes" id="UP001589562"/>
    </source>
</evidence>
<proteinExistence type="predicted"/>
<name>A0ABV5HD09_9FLAO</name>
<keyword evidence="2" id="KW-1185">Reference proteome</keyword>
<accession>A0ABV5HD09</accession>
<comment type="caution">
    <text evidence="1">The sequence shown here is derived from an EMBL/GenBank/DDBJ whole genome shotgun (WGS) entry which is preliminary data.</text>
</comment>
<evidence type="ECO:0000313" key="1">
    <source>
        <dbReference type="EMBL" id="MFB9109791.1"/>
    </source>
</evidence>
<protein>
    <submittedName>
        <fullName evidence="1">Uncharacterized protein</fullName>
    </submittedName>
</protein>
<sequence>MTAISGGKFWSGFASGALSSIAASAWSGGSTETTGFSKENNWAYGAKTITHEGIGSGTGTFGMIAFGTVSGGAGAALTGGNFWQGAVTGLVVSGLNHALHQIDPPGKKNKWDLDNNGKLSKVEADLWGVKGHGVEISVDNSKIDWTGLKIPAGVKIGEVFGLETHQAFIKLPWETAATYGGTSFLVTGKNTVKVLDQDYHYKLRPNNSFKNVIRNIATDMGRPSVMEQYNGAFQSYKIHYLNPTIIIK</sequence>
<gene>
    <name evidence="1" type="ORF">ACFFVK_14485</name>
</gene>
<dbReference type="EMBL" id="JBHMFE010000019">
    <property type="protein sequence ID" value="MFB9109791.1"/>
    <property type="molecule type" value="Genomic_DNA"/>
</dbReference>
<organism evidence="1 2">
    <name type="scientific">Flavobacterium gyeonganense</name>
    <dbReference type="NCBI Taxonomy" id="1310418"/>
    <lineage>
        <taxon>Bacteria</taxon>
        <taxon>Pseudomonadati</taxon>
        <taxon>Bacteroidota</taxon>
        <taxon>Flavobacteriia</taxon>
        <taxon>Flavobacteriales</taxon>
        <taxon>Flavobacteriaceae</taxon>
        <taxon>Flavobacterium</taxon>
    </lineage>
</organism>
<dbReference type="Proteomes" id="UP001589562">
    <property type="component" value="Unassembled WGS sequence"/>
</dbReference>
<reference evidence="1 2" key="1">
    <citation type="submission" date="2024-09" db="EMBL/GenBank/DDBJ databases">
        <authorList>
            <person name="Sun Q."/>
            <person name="Mori K."/>
        </authorList>
    </citation>
    <scope>NUCLEOTIDE SEQUENCE [LARGE SCALE GENOMIC DNA]</scope>
    <source>
        <strain evidence="1 2">CECT 8365</strain>
    </source>
</reference>